<gene>
    <name evidence="1" type="ORF">CWI82_11185</name>
</gene>
<keyword evidence="2" id="KW-1185">Reference proteome</keyword>
<evidence type="ECO:0000313" key="1">
    <source>
        <dbReference type="EMBL" id="RZQ55198.1"/>
    </source>
</evidence>
<organism evidence="1 2">
    <name type="scientific">Pseudidiomarina tainanensis</name>
    <dbReference type="NCBI Taxonomy" id="502365"/>
    <lineage>
        <taxon>Bacteria</taxon>
        <taxon>Pseudomonadati</taxon>
        <taxon>Pseudomonadota</taxon>
        <taxon>Gammaproteobacteria</taxon>
        <taxon>Alteromonadales</taxon>
        <taxon>Idiomarinaceae</taxon>
        <taxon>Pseudidiomarina</taxon>
    </lineage>
</organism>
<accession>A0ACD2HFE3</accession>
<reference evidence="1" key="1">
    <citation type="submission" date="2017-11" db="EMBL/GenBank/DDBJ databases">
        <title>Comparative genomic and phylogenomic analyses of the family Idiomarinaceae.</title>
        <authorList>
            <person name="Liu Y."/>
            <person name="Shao Z."/>
        </authorList>
    </citation>
    <scope>NUCLEOTIDE SEQUENCE</scope>
    <source>
        <strain evidence="1">PIN1</strain>
    </source>
</reference>
<sequence length="270" mass="30394">MANPKGGVVKLFDSHCHINFDAFDQDRKAVLQRAAKQGVKRLFVPGVARQLSSDKHWRNDCGSIKVIEGFGLHPYFIAQHQVSDLEWLAHQLEQFPHAVVGEIGLDAEVSDYKKQYELFTAQVDLAVAFNRSLVLHHRKTQPKLLRILKPLRSKLPEVAGVIHAFSGSPEQANEWTKLGFMLGVGGVMTYSRANKTRQAIQQADIQHLVIETDAPDMPLSGFQGQRNEPAQCIKVLEELSHLRDEPIEHLANIIWHNTCRLFGGTIQLDD</sequence>
<name>A0ACD2HFE3_9GAMM</name>
<dbReference type="EMBL" id="PIQJ01000004">
    <property type="protein sequence ID" value="RZQ55198.1"/>
    <property type="molecule type" value="Genomic_DNA"/>
</dbReference>
<dbReference type="Proteomes" id="UP000293092">
    <property type="component" value="Unassembled WGS sequence"/>
</dbReference>
<protein>
    <submittedName>
        <fullName evidence="1">TatD family deoxyribonuclease</fullName>
    </submittedName>
</protein>
<proteinExistence type="predicted"/>
<evidence type="ECO:0000313" key="2">
    <source>
        <dbReference type="Proteomes" id="UP000293092"/>
    </source>
</evidence>
<comment type="caution">
    <text evidence="1">The sequence shown here is derived from an EMBL/GenBank/DDBJ whole genome shotgun (WGS) entry which is preliminary data.</text>
</comment>